<dbReference type="GO" id="GO:0005737">
    <property type="term" value="C:cytoplasm"/>
    <property type="evidence" value="ECO:0007669"/>
    <property type="project" value="TreeGrafter"/>
</dbReference>
<feature type="compositionally biased region" description="Low complexity" evidence="1">
    <location>
        <begin position="137"/>
        <end position="146"/>
    </location>
</feature>
<feature type="compositionally biased region" description="Low complexity" evidence="1">
    <location>
        <begin position="45"/>
        <end position="54"/>
    </location>
</feature>
<protein>
    <recommendedName>
        <fullName evidence="2">DH domain-containing protein</fullName>
    </recommendedName>
</protein>
<dbReference type="InterPro" id="IPR051092">
    <property type="entry name" value="FYVE_RhoGEF_PH"/>
</dbReference>
<dbReference type="SMART" id="SM00325">
    <property type="entry name" value="RhoGEF"/>
    <property type="match status" value="1"/>
</dbReference>
<name>A0AAD5UZ06_9APHY</name>
<dbReference type="GO" id="GO:0005085">
    <property type="term" value="F:guanyl-nucleotide exchange factor activity"/>
    <property type="evidence" value="ECO:0007669"/>
    <property type="project" value="InterPro"/>
</dbReference>
<feature type="domain" description="DH" evidence="2">
    <location>
        <begin position="567"/>
        <end position="831"/>
    </location>
</feature>
<dbReference type="Proteomes" id="UP001212997">
    <property type="component" value="Unassembled WGS sequence"/>
</dbReference>
<feature type="region of interest" description="Disordered" evidence="1">
    <location>
        <begin position="1"/>
        <end position="157"/>
    </location>
</feature>
<feature type="compositionally biased region" description="Polar residues" evidence="1">
    <location>
        <begin position="117"/>
        <end position="130"/>
    </location>
</feature>
<feature type="compositionally biased region" description="Basic and acidic residues" evidence="1">
    <location>
        <begin position="58"/>
        <end position="74"/>
    </location>
</feature>
<reference evidence="3" key="1">
    <citation type="submission" date="2022-07" db="EMBL/GenBank/DDBJ databases">
        <title>Genome Sequence of Physisporinus lineatus.</title>
        <authorList>
            <person name="Buettner E."/>
        </authorList>
    </citation>
    <scope>NUCLEOTIDE SEQUENCE</scope>
    <source>
        <strain evidence="3">VT162</strain>
    </source>
</reference>
<evidence type="ECO:0000259" key="2">
    <source>
        <dbReference type="PROSITE" id="PS50010"/>
    </source>
</evidence>
<dbReference type="Pfam" id="PF00621">
    <property type="entry name" value="RhoGEF"/>
    <property type="match status" value="1"/>
</dbReference>
<dbReference type="EMBL" id="JANAWD010000412">
    <property type="protein sequence ID" value="KAJ3479846.1"/>
    <property type="molecule type" value="Genomic_DNA"/>
</dbReference>
<keyword evidence="4" id="KW-1185">Reference proteome</keyword>
<dbReference type="AlphaFoldDB" id="A0AAD5UZ06"/>
<comment type="caution">
    <text evidence="3">The sequence shown here is derived from an EMBL/GenBank/DDBJ whole genome shotgun (WGS) entry which is preliminary data.</text>
</comment>
<dbReference type="InterPro" id="IPR000219">
    <property type="entry name" value="DH_dom"/>
</dbReference>
<dbReference type="Gene3D" id="1.20.900.10">
    <property type="entry name" value="Dbl homology (DH) domain"/>
    <property type="match status" value="1"/>
</dbReference>
<feature type="region of interest" description="Disordered" evidence="1">
    <location>
        <begin position="509"/>
        <end position="562"/>
    </location>
</feature>
<dbReference type="InterPro" id="IPR035899">
    <property type="entry name" value="DBL_dom_sf"/>
</dbReference>
<accession>A0AAD5UZ06</accession>
<sequence length="1014" mass="110565">MPDRDNRSPPVPREDEDTIMPIRAPTLARSVTSPVPIQGSPSPSPTLSRTRTTPNKAYYDKTRAASKSVVEHNRPSGIGGLTAKMPGDGQAAEREVRKMKSAGELRRNHSALPTVLPPSNSATSSPQRPTMSHYATPASSSNLLLPGSPPQDNQMPKRFASLGVSAGMLSTASLRHRPAVDTHLWETVSPEDAESKLATSPPLPHKVIPMPRSQGGSPPRNDPRPPKEEKSNRWGFLKKMSMGKMRTETPSLRPSTSHGRPSTAPHPRLALSRPSTATNEGPRMSITPQIDVRISTTGLMLNSPVAVLPPSLSKKPSADLLKAASPPMLPPPAPSSTQLHSTATIPELPLKAPLPQVQETSKSPVSNLLLVPPTNPTPRAAKRRSFLPFDVSPIPIPAAANFVTGVTATNDTEECTSEGSRATPSPVIPQESLEQIQRREEEKARDARTRALRSVMAYLRDMYDLGLTQANTMSMYGGGLPDANGYRSRRPTFVEGLRSEVSVSTYGTAGSSMVGGMRPESSAHLRSSEARMGMRSGTTTQTNSVATTDSTGSGSGEERKYKDDKSKRARIVREIVDTERTYVKGLQELVDIYIRPAAAPVNVLSGVGQNRDTILPAAERKIVFNGLESLFSFHKESFLPTLERAAAPLMKPTAELPQIDVDGSKSLEVARAVAQIFVSHAAFMKMYSTYINNFDNSVQRIKAWTSDRPTGSPAISPSTSSTQQLVGLGLAISGVTAPPVMPDTPAHNLAPLSSSQRKRIKQYLKRCRMNPRHSQLNLEGYLLLPVQRIPRYKLLLEELVRSCPPMYEYMEDPLDKALSEIAVLATNMNEGKREAESRRKLVQWQSRIRGKFPSPLVQPHRRLIMDGPLHLTRVVRKATVSFELIDSKGDASTVQVECLSPELTPRSLIGVLCNDLLVLCRDPSDGQDPHSQVDLWAVLRMQTLPQPASIVHGNGGLIMLSRPFNFEWGDQKADAVDPCGFLSSPPALRLVDNKAILYFDAPSTSDALTWYRGT</sequence>
<feature type="compositionally biased region" description="Basic and acidic residues" evidence="1">
    <location>
        <begin position="91"/>
        <end position="107"/>
    </location>
</feature>
<proteinExistence type="predicted"/>
<feature type="region of interest" description="Disordered" evidence="1">
    <location>
        <begin position="190"/>
        <end position="284"/>
    </location>
</feature>
<evidence type="ECO:0000313" key="3">
    <source>
        <dbReference type="EMBL" id="KAJ3479846.1"/>
    </source>
</evidence>
<dbReference type="PANTHER" id="PTHR12673">
    <property type="entry name" value="FACIOGENITAL DYSPLASIA PROTEIN"/>
    <property type="match status" value="1"/>
</dbReference>
<feature type="compositionally biased region" description="Polar residues" evidence="1">
    <location>
        <begin position="248"/>
        <end position="260"/>
    </location>
</feature>
<dbReference type="Gene3D" id="2.30.29.30">
    <property type="entry name" value="Pleckstrin-homology domain (PH domain)/Phosphotyrosine-binding domain (PTB)"/>
    <property type="match status" value="1"/>
</dbReference>
<feature type="compositionally biased region" description="Basic and acidic residues" evidence="1">
    <location>
        <begin position="221"/>
        <end position="232"/>
    </location>
</feature>
<dbReference type="SUPFAM" id="SSF48065">
    <property type="entry name" value="DBL homology domain (DH-domain)"/>
    <property type="match status" value="1"/>
</dbReference>
<organism evidence="3 4">
    <name type="scientific">Meripilus lineatus</name>
    <dbReference type="NCBI Taxonomy" id="2056292"/>
    <lineage>
        <taxon>Eukaryota</taxon>
        <taxon>Fungi</taxon>
        <taxon>Dikarya</taxon>
        <taxon>Basidiomycota</taxon>
        <taxon>Agaricomycotina</taxon>
        <taxon>Agaricomycetes</taxon>
        <taxon>Polyporales</taxon>
        <taxon>Meripilaceae</taxon>
        <taxon>Meripilus</taxon>
    </lineage>
</organism>
<gene>
    <name evidence="3" type="ORF">NLI96_g8775</name>
</gene>
<dbReference type="InterPro" id="IPR011993">
    <property type="entry name" value="PH-like_dom_sf"/>
</dbReference>
<feature type="compositionally biased region" description="Polar residues" evidence="1">
    <location>
        <begin position="536"/>
        <end position="552"/>
    </location>
</feature>
<dbReference type="CDD" id="cd00160">
    <property type="entry name" value="RhoGEF"/>
    <property type="match status" value="1"/>
</dbReference>
<dbReference type="PROSITE" id="PS50010">
    <property type="entry name" value="DH_2"/>
    <property type="match status" value="1"/>
</dbReference>
<evidence type="ECO:0000313" key="4">
    <source>
        <dbReference type="Proteomes" id="UP001212997"/>
    </source>
</evidence>
<dbReference type="PANTHER" id="PTHR12673:SF270">
    <property type="entry name" value="FYVE-TYPE DOMAIN-CONTAINING PROTEIN"/>
    <property type="match status" value="1"/>
</dbReference>
<evidence type="ECO:0000256" key="1">
    <source>
        <dbReference type="SAM" id="MobiDB-lite"/>
    </source>
</evidence>